<sequence>MFCGGCDLKFEPTKSGKIPRHHGNLFHKRWTFSLLRTTWEQPFCANSGIPAKRGATDKPKRGDSVTVRCPVCEERTRRSRGGSPPMGVIRKHLRPDGADCTW</sequence>
<feature type="region of interest" description="Disordered" evidence="1">
    <location>
        <begin position="75"/>
        <end position="102"/>
    </location>
</feature>
<gene>
    <name evidence="2" type="ORF">FHR84_000779</name>
</gene>
<evidence type="ECO:0000256" key="1">
    <source>
        <dbReference type="SAM" id="MobiDB-lite"/>
    </source>
</evidence>
<reference evidence="2 3" key="1">
    <citation type="submission" date="2020-07" db="EMBL/GenBank/DDBJ databases">
        <title>Genomic Encyclopedia of Type Strains, Phase III (KMG-III): the genomes of soil and plant-associated and newly described type strains.</title>
        <authorList>
            <person name="Whitman W."/>
        </authorList>
    </citation>
    <scope>NUCLEOTIDE SEQUENCE [LARGE SCALE GENOMIC DNA]</scope>
    <source>
        <strain evidence="2 3">CECT 8576</strain>
    </source>
</reference>
<keyword evidence="3" id="KW-1185">Reference proteome</keyword>
<dbReference type="EMBL" id="JACBYW010000001">
    <property type="protein sequence ID" value="NYH77465.1"/>
    <property type="molecule type" value="Genomic_DNA"/>
</dbReference>
<accession>A0A852YX18</accession>
<evidence type="ECO:0000313" key="2">
    <source>
        <dbReference type="EMBL" id="NYH77465.1"/>
    </source>
</evidence>
<dbReference type="AlphaFoldDB" id="A0A852YX18"/>
<comment type="caution">
    <text evidence="2">The sequence shown here is derived from an EMBL/GenBank/DDBJ whole genome shotgun (WGS) entry which is preliminary data.</text>
</comment>
<name>A0A852YX18_9ACTN</name>
<evidence type="ECO:0000313" key="3">
    <source>
        <dbReference type="Proteomes" id="UP000548304"/>
    </source>
</evidence>
<proteinExistence type="predicted"/>
<protein>
    <submittedName>
        <fullName evidence="2">Uncharacterized protein</fullName>
    </submittedName>
</protein>
<dbReference type="Proteomes" id="UP000548304">
    <property type="component" value="Unassembled WGS sequence"/>
</dbReference>
<organism evidence="2 3">
    <name type="scientific">Actinopolyspora biskrensis</name>
    <dbReference type="NCBI Taxonomy" id="1470178"/>
    <lineage>
        <taxon>Bacteria</taxon>
        <taxon>Bacillati</taxon>
        <taxon>Actinomycetota</taxon>
        <taxon>Actinomycetes</taxon>
        <taxon>Actinopolysporales</taxon>
        <taxon>Actinopolysporaceae</taxon>
        <taxon>Actinopolyspora</taxon>
    </lineage>
</organism>